<dbReference type="OrthoDB" id="5551751at2759"/>
<feature type="region of interest" description="Disordered" evidence="2">
    <location>
        <begin position="75"/>
        <end position="99"/>
    </location>
</feature>
<comment type="caution">
    <text evidence="3">The sequence shown here is derived from an EMBL/GenBank/DDBJ whole genome shotgun (WGS) entry which is preliminary data.</text>
</comment>
<evidence type="ECO:0000256" key="2">
    <source>
        <dbReference type="SAM" id="MobiDB-lite"/>
    </source>
</evidence>
<dbReference type="Proteomes" id="UP000242519">
    <property type="component" value="Unassembled WGS sequence"/>
</dbReference>
<evidence type="ECO:0000313" key="4">
    <source>
        <dbReference type="Proteomes" id="UP000242519"/>
    </source>
</evidence>
<dbReference type="EMBL" id="MZNU01000108">
    <property type="protein sequence ID" value="OWP04372.1"/>
    <property type="molecule type" value="Genomic_DNA"/>
</dbReference>
<dbReference type="PANTHER" id="PTHR28156:SF1">
    <property type="entry name" value="FAS1 DOMAIN-CONTAINING PROTEIN YDR262W"/>
    <property type="match status" value="1"/>
</dbReference>
<evidence type="ECO:0000313" key="3">
    <source>
        <dbReference type="EMBL" id="OWP04372.1"/>
    </source>
</evidence>
<evidence type="ECO:0008006" key="5">
    <source>
        <dbReference type="Google" id="ProtNLM"/>
    </source>
</evidence>
<dbReference type="STRING" id="503106.A0A218Z9E8"/>
<gene>
    <name evidence="3" type="ORF">B2J93_7915</name>
</gene>
<dbReference type="PANTHER" id="PTHR28156">
    <property type="entry name" value="FAS1 DOMAIN-CONTAINING PROTEIN YDR262W"/>
    <property type="match status" value="1"/>
</dbReference>
<reference evidence="3 4" key="1">
    <citation type="submission" date="2017-04" db="EMBL/GenBank/DDBJ databases">
        <title>Draft genome sequence of Marssonina coronaria NL1: causal agent of apple blotch.</title>
        <authorList>
            <person name="Cheng Q."/>
        </authorList>
    </citation>
    <scope>NUCLEOTIDE SEQUENCE [LARGE SCALE GENOMIC DNA]</scope>
    <source>
        <strain evidence="3 4">NL1</strain>
    </source>
</reference>
<dbReference type="InParanoid" id="A0A218Z9E8"/>
<proteinExistence type="predicted"/>
<feature type="compositionally biased region" description="Basic and acidic residues" evidence="2">
    <location>
        <begin position="75"/>
        <end position="84"/>
    </location>
</feature>
<name>A0A218Z9E8_9HELO</name>
<dbReference type="InterPro" id="IPR040200">
    <property type="entry name" value="Mug57-like"/>
</dbReference>
<protein>
    <recommendedName>
        <fullName evidence="5">FAS1 domain-containing protein</fullName>
    </recommendedName>
</protein>
<organism evidence="3 4">
    <name type="scientific">Diplocarpon coronariae</name>
    <dbReference type="NCBI Taxonomy" id="2795749"/>
    <lineage>
        <taxon>Eukaryota</taxon>
        <taxon>Fungi</taxon>
        <taxon>Dikarya</taxon>
        <taxon>Ascomycota</taxon>
        <taxon>Pezizomycotina</taxon>
        <taxon>Leotiomycetes</taxon>
        <taxon>Helotiales</taxon>
        <taxon>Drepanopezizaceae</taxon>
        <taxon>Diplocarpon</taxon>
    </lineage>
</organism>
<accession>A0A218Z9E8</accession>
<dbReference type="AlphaFoldDB" id="A0A218Z9E8"/>
<sequence>MPSPPAHPSTPSSPGTGTSITLSDVIGSDRTINIFAGFTRDFAPLSQRFEDSKLNTTILAPMNSAIMALDRKAWEDPSGQEHEPLGAAADEGEKGQERARSNLRRFVEAHVVTRSPWEEGEKVQTLTGETLWWEDKGGVKVVRVVHTPKTSAYRDLD</sequence>
<keyword evidence="1" id="KW-0732">Signal</keyword>
<dbReference type="Gene3D" id="2.30.180.10">
    <property type="entry name" value="FAS1 domain"/>
    <property type="match status" value="1"/>
</dbReference>
<evidence type="ECO:0000256" key="1">
    <source>
        <dbReference type="ARBA" id="ARBA00022729"/>
    </source>
</evidence>
<keyword evidence="4" id="KW-1185">Reference proteome</keyword>
<dbReference type="SUPFAM" id="SSF82153">
    <property type="entry name" value="FAS1 domain"/>
    <property type="match status" value="1"/>
</dbReference>
<dbReference type="InterPro" id="IPR036378">
    <property type="entry name" value="FAS1_dom_sf"/>
</dbReference>